<keyword evidence="1" id="KW-1133">Transmembrane helix</keyword>
<proteinExistence type="predicted"/>
<protein>
    <submittedName>
        <fullName evidence="3">SCP/PR1 domain-containing protein</fullName>
    </submittedName>
</protein>
<dbReference type="STRING" id="38301.NX84_11560"/>
<dbReference type="EMBL" id="LS483460">
    <property type="protein sequence ID" value="SQH98784.1"/>
    <property type="molecule type" value="Genomic_DNA"/>
</dbReference>
<dbReference type="Proteomes" id="UP000249264">
    <property type="component" value="Chromosome 1"/>
</dbReference>
<dbReference type="Proteomes" id="UP000594905">
    <property type="component" value="Chromosome"/>
</dbReference>
<reference evidence="2 5" key="2">
    <citation type="submission" date="2020-12" db="EMBL/GenBank/DDBJ databases">
        <title>FDA dAtabase for Regulatory Grade micrObial Sequences (FDA-ARGOS): Supporting development and validation of Infectious Disease Dx tests.</title>
        <authorList>
            <person name="Sproer C."/>
            <person name="Gronow S."/>
            <person name="Severitt S."/>
            <person name="Schroder I."/>
            <person name="Tallon L."/>
            <person name="Sadzewicz L."/>
            <person name="Zhao X."/>
            <person name="Boylan J."/>
            <person name="Ott S."/>
            <person name="Bowen H."/>
            <person name="Vavikolanu K."/>
            <person name="Mehta A."/>
            <person name="Aluvathingal J."/>
            <person name="Nadendla S."/>
            <person name="Lowell S."/>
            <person name="Myers T."/>
            <person name="Yan Y."/>
            <person name="Sichtig H."/>
        </authorList>
    </citation>
    <scope>NUCLEOTIDE SEQUENCE [LARGE SCALE GENOMIC DNA]</scope>
    <source>
        <strain evidence="2 5">FDAARGOS_894</strain>
    </source>
</reference>
<dbReference type="EMBL" id="CP065689">
    <property type="protein sequence ID" value="QPS59581.1"/>
    <property type="molecule type" value="Genomic_DNA"/>
</dbReference>
<evidence type="ECO:0000313" key="4">
    <source>
        <dbReference type="Proteomes" id="UP000249264"/>
    </source>
</evidence>
<feature type="transmembrane region" description="Helical" evidence="1">
    <location>
        <begin position="27"/>
        <end position="48"/>
    </location>
</feature>
<dbReference type="RefSeq" id="WP_039676733.1">
    <property type="nucleotide sequence ID" value="NZ_CP065689.1"/>
</dbReference>
<name>A0A2X4ULH6_9CORY</name>
<keyword evidence="5" id="KW-1185">Reference proteome</keyword>
<evidence type="ECO:0000313" key="5">
    <source>
        <dbReference type="Proteomes" id="UP000594905"/>
    </source>
</evidence>
<evidence type="ECO:0000313" key="2">
    <source>
        <dbReference type="EMBL" id="QPS59581.1"/>
    </source>
</evidence>
<evidence type="ECO:0000313" key="3">
    <source>
        <dbReference type="EMBL" id="SQH98784.1"/>
    </source>
</evidence>
<dbReference type="OrthoDB" id="4422239at2"/>
<dbReference type="SUPFAM" id="SSF55797">
    <property type="entry name" value="PR-1-like"/>
    <property type="match status" value="1"/>
</dbReference>
<reference evidence="3 4" key="1">
    <citation type="submission" date="2018-06" db="EMBL/GenBank/DDBJ databases">
        <authorList>
            <consortium name="Pathogen Informatics"/>
            <person name="Doyle S."/>
        </authorList>
    </citation>
    <scope>NUCLEOTIDE SEQUENCE [LARGE SCALE GENOMIC DNA]</scope>
    <source>
        <strain evidence="3 4">NCTC10288</strain>
    </source>
</reference>
<dbReference type="GeneID" id="70782406"/>
<gene>
    <name evidence="2" type="ORF">I6G51_12075</name>
    <name evidence="3" type="ORF">NCTC10288_00464</name>
</gene>
<organism evidence="3 4">
    <name type="scientific">Corynebacterium minutissimum</name>
    <dbReference type="NCBI Taxonomy" id="38301"/>
    <lineage>
        <taxon>Bacteria</taxon>
        <taxon>Bacillati</taxon>
        <taxon>Actinomycetota</taxon>
        <taxon>Actinomycetes</taxon>
        <taxon>Mycobacteriales</taxon>
        <taxon>Corynebacteriaceae</taxon>
        <taxon>Corynebacterium</taxon>
    </lineage>
</organism>
<dbReference type="KEGG" id="cmin:NCTC10288_00464"/>
<evidence type="ECO:0000256" key="1">
    <source>
        <dbReference type="SAM" id="Phobius"/>
    </source>
</evidence>
<dbReference type="AlphaFoldDB" id="A0A2X4ULH6"/>
<accession>A0A2X4ULH6</accession>
<sequence>MNSFALPTALADILAGRTPSREDIARLLQLVLTALVLGGTLVAAVISLTSPSQGGSSDDRPAPEPAPVSCDYELPEVHVQRQLEDIQRDLIEALNTWRAEDNQGPLVPWIDRQTAAREKAECNAVTKTEKPADENIQMVQHHLPLDKASAYEFVEAFRQSPSHVAALRDRRMSTAAVGVAYNDGQVYVVIQLEE</sequence>
<dbReference type="InterPro" id="IPR035940">
    <property type="entry name" value="CAP_sf"/>
</dbReference>
<keyword evidence="1" id="KW-0812">Transmembrane</keyword>
<keyword evidence="1" id="KW-0472">Membrane</keyword>